<dbReference type="EMBL" id="MTSE01000141">
    <property type="protein sequence ID" value="OUJ64692.1"/>
    <property type="molecule type" value="Genomic_DNA"/>
</dbReference>
<evidence type="ECO:0000313" key="2">
    <source>
        <dbReference type="Proteomes" id="UP000194873"/>
    </source>
</evidence>
<accession>A0A2C9ZUV4</accession>
<feature type="non-terminal residue" evidence="1">
    <location>
        <position position="1"/>
    </location>
</feature>
<dbReference type="RefSeq" id="WP_179197920.1">
    <property type="nucleotide sequence ID" value="NZ_MTSE01000141.1"/>
</dbReference>
<reference evidence="1 2" key="1">
    <citation type="submission" date="2017-01" db="EMBL/GenBank/DDBJ databases">
        <title>A new Hymenobacter.</title>
        <authorList>
            <person name="Liang Y."/>
            <person name="Feng F."/>
        </authorList>
    </citation>
    <scope>NUCLEOTIDE SEQUENCE [LARGE SCALE GENOMIC DNA]</scope>
    <source>
        <strain evidence="1">MIMBbqt21</strain>
    </source>
</reference>
<gene>
    <name evidence="1" type="ORF">BXP70_29310</name>
</gene>
<protein>
    <submittedName>
        <fullName evidence="1">Uncharacterized protein</fullName>
    </submittedName>
</protein>
<sequence length="140" mass="15452">DVSVVRYTKNGVTQFYSAKRNLLPPNIPAPTTGDEEDANWLLAERPQPNISGVVNTIISQRLNYQPMLYATAKAAATAGNLLPGQHYRILSRTNAQLDMLAEALDSYHLAPEAWLSQADGTYLRVRYDLPTDLTTAISYG</sequence>
<proteinExistence type="predicted"/>
<keyword evidence="2" id="KW-1185">Reference proteome</keyword>
<organism evidence="1 2">
    <name type="scientific">Hymenobacter crusticola</name>
    <dbReference type="NCBI Taxonomy" id="1770526"/>
    <lineage>
        <taxon>Bacteria</taxon>
        <taxon>Pseudomonadati</taxon>
        <taxon>Bacteroidota</taxon>
        <taxon>Cytophagia</taxon>
        <taxon>Cytophagales</taxon>
        <taxon>Hymenobacteraceae</taxon>
        <taxon>Hymenobacter</taxon>
    </lineage>
</organism>
<name>A0A2C9ZUV4_9BACT</name>
<comment type="caution">
    <text evidence="1">The sequence shown here is derived from an EMBL/GenBank/DDBJ whole genome shotgun (WGS) entry which is preliminary data.</text>
</comment>
<feature type="non-terminal residue" evidence="1">
    <location>
        <position position="140"/>
    </location>
</feature>
<dbReference type="Proteomes" id="UP000194873">
    <property type="component" value="Unassembled WGS sequence"/>
</dbReference>
<dbReference type="AlphaFoldDB" id="A0A2C9ZUV4"/>
<evidence type="ECO:0000313" key="1">
    <source>
        <dbReference type="EMBL" id="OUJ64692.1"/>
    </source>
</evidence>